<dbReference type="EMBL" id="FQVL01000001">
    <property type="protein sequence ID" value="SHE53358.1"/>
    <property type="molecule type" value="Genomic_DNA"/>
</dbReference>
<dbReference type="Proteomes" id="UP000184476">
    <property type="component" value="Unassembled WGS sequence"/>
</dbReference>
<reference evidence="2 3" key="1">
    <citation type="submission" date="2016-11" db="EMBL/GenBank/DDBJ databases">
        <authorList>
            <person name="Jaros S."/>
            <person name="Januszkiewicz K."/>
            <person name="Wedrychowicz H."/>
        </authorList>
    </citation>
    <scope>NUCLEOTIDE SEQUENCE [LARGE SCALE GENOMIC DNA]</scope>
    <source>
        <strain evidence="2 3">DSM 44666</strain>
    </source>
</reference>
<dbReference type="RefSeq" id="WP_175552278.1">
    <property type="nucleotide sequence ID" value="NZ_FQVL01000001.1"/>
</dbReference>
<proteinExistence type="predicted"/>
<sequence length="46" mass="5300">MLWSIICFLIVVWLVLFLTKNLFKGLVHLLLGAAAILLIIKLFQFI</sequence>
<keyword evidence="1" id="KW-0472">Membrane</keyword>
<keyword evidence="1" id="KW-0812">Transmembrane</keyword>
<keyword evidence="1" id="KW-1133">Transmembrane helix</keyword>
<keyword evidence="3" id="KW-1185">Reference proteome</keyword>
<gene>
    <name evidence="2" type="ORF">SAMN05444392_101884</name>
</gene>
<name>A0A1M4U9M7_9BACL</name>
<evidence type="ECO:0008006" key="4">
    <source>
        <dbReference type="Google" id="ProtNLM"/>
    </source>
</evidence>
<evidence type="ECO:0000313" key="3">
    <source>
        <dbReference type="Proteomes" id="UP000184476"/>
    </source>
</evidence>
<dbReference type="InterPro" id="IPR043727">
    <property type="entry name" value="Lmo0937-like"/>
</dbReference>
<evidence type="ECO:0000256" key="1">
    <source>
        <dbReference type="SAM" id="Phobius"/>
    </source>
</evidence>
<evidence type="ECO:0000313" key="2">
    <source>
        <dbReference type="EMBL" id="SHE53358.1"/>
    </source>
</evidence>
<organism evidence="2 3">
    <name type="scientific">Seinonella peptonophila</name>
    <dbReference type="NCBI Taxonomy" id="112248"/>
    <lineage>
        <taxon>Bacteria</taxon>
        <taxon>Bacillati</taxon>
        <taxon>Bacillota</taxon>
        <taxon>Bacilli</taxon>
        <taxon>Bacillales</taxon>
        <taxon>Thermoactinomycetaceae</taxon>
        <taxon>Seinonella</taxon>
    </lineage>
</organism>
<protein>
    <recommendedName>
        <fullName evidence="4">Lmo0937 family membrane protein</fullName>
    </recommendedName>
</protein>
<dbReference type="AlphaFoldDB" id="A0A1M4U9M7"/>
<dbReference type="Pfam" id="PF18919">
    <property type="entry name" value="DUF5670"/>
    <property type="match status" value="1"/>
</dbReference>
<feature type="transmembrane region" description="Helical" evidence="1">
    <location>
        <begin position="27"/>
        <end position="43"/>
    </location>
</feature>
<accession>A0A1M4U9M7</accession>